<dbReference type="GO" id="GO:0043190">
    <property type="term" value="C:ATP-binding cassette (ABC) transporter complex"/>
    <property type="evidence" value="ECO:0007669"/>
    <property type="project" value="InterPro"/>
</dbReference>
<dbReference type="InParanoid" id="O67815"/>
<evidence type="ECO:0000256" key="5">
    <source>
        <dbReference type="ARBA" id="ARBA00022592"/>
    </source>
</evidence>
<dbReference type="SUPFAM" id="SSF53850">
    <property type="entry name" value="Periplasmic binding protein-like II"/>
    <property type="match status" value="1"/>
</dbReference>
<name>O67815_AQUAE</name>
<comment type="subunit">
    <text evidence="3">The complex is composed of two ATP-binding proteins (PstB), two transmembrane proteins (PstC and PstA) and a solute-binding protein (PstS).</text>
</comment>
<dbReference type="HOGENOM" id="CLU_034528_1_0_0"/>
<dbReference type="STRING" id="224324.aq_2016"/>
<feature type="chain" id="PRO_5004159747" description="Phosphate-binding protein" evidence="7">
    <location>
        <begin position="23"/>
        <end position="337"/>
    </location>
</feature>
<protein>
    <recommendedName>
        <fullName evidence="6">Phosphate-binding protein</fullName>
    </recommendedName>
</protein>
<dbReference type="NCBIfam" id="NF008171">
    <property type="entry name" value="PRK10918.1"/>
    <property type="match status" value="1"/>
</dbReference>
<dbReference type="Proteomes" id="UP000000798">
    <property type="component" value="Chromosome"/>
</dbReference>
<feature type="domain" description="PBP" evidence="8">
    <location>
        <begin position="26"/>
        <end position="304"/>
    </location>
</feature>
<dbReference type="KEGG" id="aae:aq_2016"/>
<evidence type="ECO:0000256" key="7">
    <source>
        <dbReference type="SAM" id="SignalP"/>
    </source>
</evidence>
<organism evidence="9 10">
    <name type="scientific">Aquifex aeolicus (strain VF5)</name>
    <dbReference type="NCBI Taxonomy" id="224324"/>
    <lineage>
        <taxon>Bacteria</taxon>
        <taxon>Pseudomonadati</taxon>
        <taxon>Aquificota</taxon>
        <taxon>Aquificia</taxon>
        <taxon>Aquificales</taxon>
        <taxon>Aquificaceae</taxon>
        <taxon>Aquifex</taxon>
    </lineage>
</organism>
<dbReference type="AlphaFoldDB" id="O67815"/>
<dbReference type="InterPro" id="IPR024370">
    <property type="entry name" value="PBP_domain"/>
</dbReference>
<keyword evidence="4 6" id="KW-0813">Transport</keyword>
<dbReference type="PANTHER" id="PTHR42996">
    <property type="entry name" value="PHOSPHATE-BINDING PROTEIN PSTS"/>
    <property type="match status" value="1"/>
</dbReference>
<evidence type="ECO:0000313" key="10">
    <source>
        <dbReference type="Proteomes" id="UP000000798"/>
    </source>
</evidence>
<evidence type="ECO:0000313" key="9">
    <source>
        <dbReference type="EMBL" id="AAC07783.1"/>
    </source>
</evidence>
<comment type="similarity">
    <text evidence="2 6">Belongs to the PstS family.</text>
</comment>
<feature type="signal peptide" evidence="7">
    <location>
        <begin position="1"/>
        <end position="22"/>
    </location>
</feature>
<evidence type="ECO:0000256" key="2">
    <source>
        <dbReference type="ARBA" id="ARBA00008725"/>
    </source>
</evidence>
<evidence type="ECO:0000256" key="6">
    <source>
        <dbReference type="PIRNR" id="PIRNR002756"/>
    </source>
</evidence>
<dbReference type="eggNOG" id="COG0226">
    <property type="taxonomic scope" value="Bacteria"/>
</dbReference>
<sequence length="337" mass="37799">MNRKKFLLGVLALAIFPAAGIAKEKVINGAGATFPAPLYWKWADAYYKATGIKVNYQSIGSGGGVRQIVNRTVDFGASDAPLKPEETKKHNLAQFPTVIGGVTVAYNLRGVENLKLSTRAVCDIFLGKIKYWDDPVIKKDNPGVKLPHKRITVVRRSDGSGTTWIFTNYLSKACPEWKEKVGYGKAVRWPTGIGAKGNEGVANYIRRIKGAIGYVEYAYAIQNKIPVAAVENRDGKFVKPSIETFQAAAANAKWDPKKDFYEVLTWQPGEKAYPIAGATFILLAKDEDRKEINKEVVKFFDWAYKNGDKMAIELHYVPLPENVKNMIRNYWREHGWY</sequence>
<keyword evidence="7" id="KW-0732">Signal</keyword>
<dbReference type="EMBL" id="AE000657">
    <property type="protein sequence ID" value="AAC07783.1"/>
    <property type="molecule type" value="Genomic_DNA"/>
</dbReference>
<evidence type="ECO:0000256" key="1">
    <source>
        <dbReference type="ARBA" id="ARBA00002841"/>
    </source>
</evidence>
<dbReference type="RefSeq" id="WP_010881320.1">
    <property type="nucleotide sequence ID" value="NC_000918.1"/>
</dbReference>
<gene>
    <name evidence="9" type="primary">pstS</name>
    <name evidence="9" type="ordered locus">aq_2016</name>
</gene>
<evidence type="ECO:0000259" key="8">
    <source>
        <dbReference type="Pfam" id="PF12849"/>
    </source>
</evidence>
<dbReference type="PATRIC" id="fig|224324.8.peg.1559"/>
<comment type="function">
    <text evidence="1">Part of the ABC transporter complex PstSACB involved in phosphate import.</text>
</comment>
<dbReference type="GO" id="GO:0006817">
    <property type="term" value="P:phosphate ion transport"/>
    <property type="evidence" value="ECO:0000318"/>
    <property type="project" value="GO_Central"/>
</dbReference>
<keyword evidence="5 6" id="KW-0592">Phosphate transport</keyword>
<dbReference type="GO" id="GO:0035435">
    <property type="term" value="P:phosphate ion transmembrane transport"/>
    <property type="evidence" value="ECO:0007669"/>
    <property type="project" value="InterPro"/>
</dbReference>
<dbReference type="Pfam" id="PF12849">
    <property type="entry name" value="PBP_like_2"/>
    <property type="match status" value="1"/>
</dbReference>
<dbReference type="GO" id="GO:0042301">
    <property type="term" value="F:phosphate ion binding"/>
    <property type="evidence" value="ECO:0007669"/>
    <property type="project" value="InterPro"/>
</dbReference>
<dbReference type="Gene3D" id="3.40.190.10">
    <property type="entry name" value="Periplasmic binding protein-like II"/>
    <property type="match status" value="2"/>
</dbReference>
<dbReference type="InterPro" id="IPR005673">
    <property type="entry name" value="ABC_phos-bd_PstS"/>
</dbReference>
<dbReference type="OrthoDB" id="9790048at2"/>
<evidence type="ECO:0000256" key="3">
    <source>
        <dbReference type="ARBA" id="ARBA00011529"/>
    </source>
</evidence>
<accession>O67815</accession>
<dbReference type="EnsemblBacteria" id="AAC07783">
    <property type="protein sequence ID" value="AAC07783"/>
    <property type="gene ID" value="aq_2016"/>
</dbReference>
<dbReference type="PIR" id="C70473">
    <property type="entry name" value="C70473"/>
</dbReference>
<evidence type="ECO:0000256" key="4">
    <source>
        <dbReference type="ARBA" id="ARBA00022448"/>
    </source>
</evidence>
<dbReference type="InterPro" id="IPR050962">
    <property type="entry name" value="Phosphate-bind_PstS"/>
</dbReference>
<reference evidence="9 10" key="1">
    <citation type="journal article" date="1998" name="Nature">
        <title>The complete genome of the hyperthermophilic bacterium Aquifex aeolicus.</title>
        <authorList>
            <person name="Deckert G."/>
            <person name="Warren P.V."/>
            <person name="Gaasterland T."/>
            <person name="Young W.G."/>
            <person name="Lenox A.L."/>
            <person name="Graham D.E."/>
            <person name="Overbeek R."/>
            <person name="Snead M.A."/>
            <person name="Keller M."/>
            <person name="Aujay M."/>
            <person name="Huber R."/>
            <person name="Feldman R.A."/>
            <person name="Short J.M."/>
            <person name="Olson G.J."/>
            <person name="Swanson R.V."/>
        </authorList>
    </citation>
    <scope>NUCLEOTIDE SEQUENCE [LARGE SCALE GENOMIC DNA]</scope>
    <source>
        <strain evidence="9 10">VF5</strain>
    </source>
</reference>
<proteinExistence type="inferred from homology"/>
<dbReference type="FunCoup" id="O67815">
    <property type="interactions" value="145"/>
</dbReference>
<dbReference type="PIRSF" id="PIRSF002756">
    <property type="entry name" value="PstS"/>
    <property type="match status" value="1"/>
</dbReference>
<dbReference type="CDD" id="cd13565">
    <property type="entry name" value="PBP2_PstS"/>
    <property type="match status" value="1"/>
</dbReference>
<dbReference type="NCBIfam" id="TIGR00975">
    <property type="entry name" value="3a0107s03"/>
    <property type="match status" value="1"/>
</dbReference>
<keyword evidence="10" id="KW-1185">Reference proteome</keyword>
<dbReference type="PANTHER" id="PTHR42996:SF1">
    <property type="entry name" value="PHOSPHATE-BINDING PROTEIN PSTS"/>
    <property type="match status" value="1"/>
</dbReference>